<evidence type="ECO:0000313" key="2">
    <source>
        <dbReference type="Proteomes" id="UP000799118"/>
    </source>
</evidence>
<reference evidence="1" key="1">
    <citation type="journal article" date="2019" name="Environ. Microbiol.">
        <title>Fungal ecological strategies reflected in gene transcription - a case study of two litter decomposers.</title>
        <authorList>
            <person name="Barbi F."/>
            <person name="Kohler A."/>
            <person name="Barry K."/>
            <person name="Baskaran P."/>
            <person name="Daum C."/>
            <person name="Fauchery L."/>
            <person name="Ihrmark K."/>
            <person name="Kuo A."/>
            <person name="LaButti K."/>
            <person name="Lipzen A."/>
            <person name="Morin E."/>
            <person name="Grigoriev I.V."/>
            <person name="Henrissat B."/>
            <person name="Lindahl B."/>
            <person name="Martin F."/>
        </authorList>
    </citation>
    <scope>NUCLEOTIDE SEQUENCE</scope>
    <source>
        <strain evidence="1">JB14</strain>
    </source>
</reference>
<evidence type="ECO:0008006" key="3">
    <source>
        <dbReference type="Google" id="ProtNLM"/>
    </source>
</evidence>
<dbReference type="AlphaFoldDB" id="A0A6A4GWX1"/>
<name>A0A6A4GWX1_9AGAR</name>
<proteinExistence type="predicted"/>
<protein>
    <recommendedName>
        <fullName evidence="3">Tc1-like transposase DDE domain-containing protein</fullName>
    </recommendedName>
</protein>
<sequence length="51" mass="5793">VVEGSIDGEEFFDFIAEDILTQMQPYPNDNSVLILDNCTIHKSTLLHKLVE</sequence>
<feature type="non-terminal residue" evidence="1">
    <location>
        <position position="1"/>
    </location>
</feature>
<organism evidence="1 2">
    <name type="scientific">Gymnopus androsaceus JB14</name>
    <dbReference type="NCBI Taxonomy" id="1447944"/>
    <lineage>
        <taxon>Eukaryota</taxon>
        <taxon>Fungi</taxon>
        <taxon>Dikarya</taxon>
        <taxon>Basidiomycota</taxon>
        <taxon>Agaricomycotina</taxon>
        <taxon>Agaricomycetes</taxon>
        <taxon>Agaricomycetidae</taxon>
        <taxon>Agaricales</taxon>
        <taxon>Marasmiineae</taxon>
        <taxon>Omphalotaceae</taxon>
        <taxon>Gymnopus</taxon>
    </lineage>
</organism>
<evidence type="ECO:0000313" key="1">
    <source>
        <dbReference type="EMBL" id="KAE9390261.1"/>
    </source>
</evidence>
<accession>A0A6A4GWX1</accession>
<keyword evidence="2" id="KW-1185">Reference proteome</keyword>
<dbReference type="Proteomes" id="UP000799118">
    <property type="component" value="Unassembled WGS sequence"/>
</dbReference>
<feature type="non-terminal residue" evidence="1">
    <location>
        <position position="51"/>
    </location>
</feature>
<dbReference type="OrthoDB" id="2266637at2759"/>
<gene>
    <name evidence="1" type="ORF">BT96DRAFT_770072</name>
</gene>
<dbReference type="EMBL" id="ML769664">
    <property type="protein sequence ID" value="KAE9390261.1"/>
    <property type="molecule type" value="Genomic_DNA"/>
</dbReference>